<dbReference type="PANTHER" id="PTHR43437">
    <property type="entry name" value="HYDROXYACYL-THIOESTER DEHYDRATASE TYPE 2, MITOCHONDRIAL-RELATED"/>
    <property type="match status" value="1"/>
</dbReference>
<dbReference type="RefSeq" id="WP_092739506.1">
    <property type="nucleotide sequence ID" value="NZ_FNOV01000005.1"/>
</dbReference>
<feature type="domain" description="MaoC-like" evidence="2">
    <location>
        <begin position="7"/>
        <end position="104"/>
    </location>
</feature>
<reference evidence="4" key="1">
    <citation type="submission" date="2016-10" db="EMBL/GenBank/DDBJ databases">
        <authorList>
            <person name="Varghese N."/>
            <person name="Submissions S."/>
        </authorList>
    </citation>
    <scope>NUCLEOTIDE SEQUENCE [LARGE SCALE GENOMIC DNA]</scope>
    <source>
        <strain evidence="4">CGMCC 1.8975</strain>
    </source>
</reference>
<dbReference type="InterPro" id="IPR002539">
    <property type="entry name" value="MaoC-like_dom"/>
</dbReference>
<accession>A0A1H3H6G4</accession>
<keyword evidence="4" id="KW-1185">Reference proteome</keyword>
<dbReference type="InterPro" id="IPR029069">
    <property type="entry name" value="HotDog_dom_sf"/>
</dbReference>
<proteinExistence type="predicted"/>
<organism evidence="3 4">
    <name type="scientific">Hymenobacter psychrophilus</name>
    <dbReference type="NCBI Taxonomy" id="651662"/>
    <lineage>
        <taxon>Bacteria</taxon>
        <taxon>Pseudomonadati</taxon>
        <taxon>Bacteroidota</taxon>
        <taxon>Cytophagia</taxon>
        <taxon>Cytophagales</taxon>
        <taxon>Hymenobacteraceae</taxon>
        <taxon>Hymenobacter</taxon>
    </lineage>
</organism>
<dbReference type="CDD" id="cd03449">
    <property type="entry name" value="R_hydratase"/>
    <property type="match status" value="1"/>
</dbReference>
<gene>
    <name evidence="3" type="ORF">SAMN04488069_105313</name>
</gene>
<evidence type="ECO:0000259" key="2">
    <source>
        <dbReference type="Pfam" id="PF01575"/>
    </source>
</evidence>
<protein>
    <submittedName>
        <fullName evidence="3">3-hydroxybutyryl-CoA dehydratase</fullName>
    </submittedName>
</protein>
<evidence type="ECO:0000313" key="4">
    <source>
        <dbReference type="Proteomes" id="UP000199249"/>
    </source>
</evidence>
<evidence type="ECO:0000313" key="3">
    <source>
        <dbReference type="EMBL" id="SDY11061.1"/>
    </source>
</evidence>
<dbReference type="Gene3D" id="3.10.129.10">
    <property type="entry name" value="Hotdog Thioesterase"/>
    <property type="match status" value="1"/>
</dbReference>
<dbReference type="InterPro" id="IPR050965">
    <property type="entry name" value="UPF0336/Enoyl-CoA_hydratase"/>
</dbReference>
<dbReference type="PANTHER" id="PTHR43437:SF3">
    <property type="entry name" value="HYDROXYACYL-THIOESTER DEHYDRATASE TYPE 2, MITOCHONDRIAL"/>
    <property type="match status" value="1"/>
</dbReference>
<dbReference type="STRING" id="651662.SAMN04488069_105313"/>
<dbReference type="SUPFAM" id="SSF54637">
    <property type="entry name" value="Thioesterase/thiol ester dehydrase-isomerase"/>
    <property type="match status" value="1"/>
</dbReference>
<dbReference type="GO" id="GO:0019171">
    <property type="term" value="F:(3R)-hydroxyacyl-[acyl-carrier-protein] dehydratase activity"/>
    <property type="evidence" value="ECO:0007669"/>
    <property type="project" value="TreeGrafter"/>
</dbReference>
<dbReference type="GO" id="GO:0006633">
    <property type="term" value="P:fatty acid biosynthetic process"/>
    <property type="evidence" value="ECO:0007669"/>
    <property type="project" value="TreeGrafter"/>
</dbReference>
<keyword evidence="1" id="KW-0456">Lyase</keyword>
<sequence>MLEIGQKARLSKTITDADVRAFAQLSLDTNPVHLDDEYAQASLFGQRISHGMLYGSLISAVLGTQLPGPGAIYMGQTFKFLKPVFLNDTITAEVEVLTLNEEKHIATLQTTCVNQDGKLVLTGEATMKYA</sequence>
<evidence type="ECO:0000256" key="1">
    <source>
        <dbReference type="ARBA" id="ARBA00023239"/>
    </source>
</evidence>
<dbReference type="Proteomes" id="UP000199249">
    <property type="component" value="Unassembled WGS sequence"/>
</dbReference>
<name>A0A1H3H6G4_9BACT</name>
<dbReference type="OrthoDB" id="9801625at2"/>
<dbReference type="FunFam" id="3.10.129.10:FF:000042">
    <property type="entry name" value="MaoC domain protein dehydratase"/>
    <property type="match status" value="1"/>
</dbReference>
<dbReference type="EMBL" id="FNOV01000005">
    <property type="protein sequence ID" value="SDY11061.1"/>
    <property type="molecule type" value="Genomic_DNA"/>
</dbReference>
<dbReference type="AlphaFoldDB" id="A0A1H3H6G4"/>
<dbReference type="Pfam" id="PF01575">
    <property type="entry name" value="MaoC_dehydratas"/>
    <property type="match status" value="1"/>
</dbReference>